<evidence type="ECO:0000256" key="1">
    <source>
        <dbReference type="ARBA" id="ARBA00004123"/>
    </source>
</evidence>
<dbReference type="GO" id="GO:0000171">
    <property type="term" value="F:ribonuclease MRP activity"/>
    <property type="evidence" value="ECO:0007669"/>
    <property type="project" value="TreeGrafter"/>
</dbReference>
<proteinExistence type="predicted"/>
<evidence type="ECO:0000256" key="3">
    <source>
        <dbReference type="ARBA" id="ARBA00023242"/>
    </source>
</evidence>
<dbReference type="OrthoDB" id="5416589at2759"/>
<dbReference type="PANTHER" id="PTHR28256">
    <property type="entry name" value="RIBONUCLEASES P/MRP PROTEIN SUBUNIT POP7"/>
    <property type="match status" value="1"/>
</dbReference>
<dbReference type="AlphaFoldDB" id="A3LSX7"/>
<dbReference type="Gene3D" id="3.30.110.20">
    <property type="entry name" value="Alba-like domain"/>
    <property type="match status" value="1"/>
</dbReference>
<dbReference type="GO" id="GO:0000294">
    <property type="term" value="P:nuclear-transcribed mRNA catabolic process, RNase MRP-dependent"/>
    <property type="evidence" value="ECO:0007669"/>
    <property type="project" value="TreeGrafter"/>
</dbReference>
<dbReference type="FunCoup" id="A3LSX7">
    <property type="interactions" value="93"/>
</dbReference>
<dbReference type="GO" id="GO:0001682">
    <property type="term" value="P:tRNA 5'-leader removal"/>
    <property type="evidence" value="ECO:0007669"/>
    <property type="project" value="InterPro"/>
</dbReference>
<reference evidence="4 5" key="1">
    <citation type="journal article" date="2007" name="Nat. Biotechnol.">
        <title>Genome sequence of the lignocellulose-bioconverting and xylose-fermenting yeast Pichia stipitis.</title>
        <authorList>
            <person name="Jeffries T.W."/>
            <person name="Grigoriev I.V."/>
            <person name="Grimwood J."/>
            <person name="Laplaza J.M."/>
            <person name="Aerts A."/>
            <person name="Salamov A."/>
            <person name="Schmutz J."/>
            <person name="Lindquist E."/>
            <person name="Dehal P."/>
            <person name="Shapiro H."/>
            <person name="Jin Y.S."/>
            <person name="Passoth V."/>
            <person name="Richardson P.M."/>
        </authorList>
    </citation>
    <scope>NUCLEOTIDE SEQUENCE [LARGE SCALE GENOMIC DNA]</scope>
    <source>
        <strain evidence="5">ATCC 58785 / CBS 6054 / NBRC 10063 / NRRL Y-11545</strain>
    </source>
</reference>
<keyword evidence="5" id="KW-1185">Reference proteome</keyword>
<dbReference type="GO" id="GO:0000172">
    <property type="term" value="C:ribonuclease MRP complex"/>
    <property type="evidence" value="ECO:0007669"/>
    <property type="project" value="InterPro"/>
</dbReference>
<dbReference type="InterPro" id="IPR014612">
    <property type="entry name" value="Pop7/Rpp20"/>
</dbReference>
<dbReference type="Pfam" id="PF12328">
    <property type="entry name" value="Rpp20"/>
    <property type="match status" value="1"/>
</dbReference>
<keyword evidence="3" id="KW-0539">Nucleus</keyword>
<dbReference type="GeneID" id="4838398"/>
<dbReference type="HOGENOM" id="CLU_133944_0_0_1"/>
<accession>A3LSX7</accession>
<dbReference type="KEGG" id="pic:PICST_31207"/>
<evidence type="ECO:0000313" key="4">
    <source>
        <dbReference type="EMBL" id="ABN65970.2"/>
    </source>
</evidence>
<evidence type="ECO:0000313" key="5">
    <source>
        <dbReference type="Proteomes" id="UP000002258"/>
    </source>
</evidence>
<dbReference type="GO" id="GO:0005655">
    <property type="term" value="C:nucleolar ribonuclease P complex"/>
    <property type="evidence" value="ECO:0007669"/>
    <property type="project" value="InterPro"/>
</dbReference>
<dbReference type="STRING" id="322104.A3LSX7"/>
<dbReference type="eggNOG" id="ENOG502S59H">
    <property type="taxonomic scope" value="Eukaryota"/>
</dbReference>
<dbReference type="InParanoid" id="A3LSX7"/>
<dbReference type="GO" id="GO:0034965">
    <property type="term" value="P:intronic box C/D snoRNA processing"/>
    <property type="evidence" value="ECO:0007669"/>
    <property type="project" value="TreeGrafter"/>
</dbReference>
<dbReference type="InterPro" id="IPR036882">
    <property type="entry name" value="Alba-like_dom_sf"/>
</dbReference>
<gene>
    <name evidence="4" type="ORF">PICST_31207</name>
</gene>
<name>A3LSX7_PICST</name>
<dbReference type="Proteomes" id="UP000002258">
    <property type="component" value="Chromosome 4"/>
</dbReference>
<organism evidence="4 5">
    <name type="scientific">Scheffersomyces stipitis (strain ATCC 58785 / CBS 6054 / NBRC 10063 / NRRL Y-11545)</name>
    <name type="common">Yeast</name>
    <name type="synonym">Pichia stipitis</name>
    <dbReference type="NCBI Taxonomy" id="322104"/>
    <lineage>
        <taxon>Eukaryota</taxon>
        <taxon>Fungi</taxon>
        <taxon>Dikarya</taxon>
        <taxon>Ascomycota</taxon>
        <taxon>Saccharomycotina</taxon>
        <taxon>Pichiomycetes</taxon>
        <taxon>Debaryomycetaceae</taxon>
        <taxon>Scheffersomyces</taxon>
    </lineage>
</organism>
<dbReference type="OMA" id="GQADIDM"/>
<dbReference type="InterPro" id="IPR020241">
    <property type="entry name" value="RNase_P/MRP_Pop7_fungi"/>
</dbReference>
<evidence type="ECO:0000256" key="2">
    <source>
        <dbReference type="ARBA" id="ARBA00022694"/>
    </source>
</evidence>
<dbReference type="GO" id="GO:0004526">
    <property type="term" value="F:ribonuclease P activity"/>
    <property type="evidence" value="ECO:0007669"/>
    <property type="project" value="TreeGrafter"/>
</dbReference>
<protein>
    <submittedName>
        <fullName evidence="4">Uncharacterized protein</fullName>
    </submittedName>
</protein>
<dbReference type="RefSeq" id="XP_001383999.2">
    <property type="nucleotide sequence ID" value="XM_001383962.1"/>
</dbReference>
<dbReference type="PANTHER" id="PTHR28256:SF1">
    <property type="entry name" value="RIBONUCLEASES P_MRP PROTEIN SUBUNIT POP7"/>
    <property type="match status" value="1"/>
</dbReference>
<dbReference type="GO" id="GO:0003723">
    <property type="term" value="F:RNA binding"/>
    <property type="evidence" value="ECO:0007669"/>
    <property type="project" value="TreeGrafter"/>
</dbReference>
<sequence>MSLKSAKTSRINGKHIKHSANSTIPSNIDKETTFLVKTKTPYVSAVKQIQRILDKFNKKVNKKRKFQGGEYKKLNYITVKGMGKAIEKTLSLGTHFQSNYPVEVLTGSVEVLDEFRVNEASDSEDEDEEKTLYQKRMVSYVELRIRIRRD</sequence>
<dbReference type="GO" id="GO:0006364">
    <property type="term" value="P:rRNA processing"/>
    <property type="evidence" value="ECO:0007669"/>
    <property type="project" value="TreeGrafter"/>
</dbReference>
<dbReference type="EMBL" id="CP000498">
    <property type="protein sequence ID" value="ABN65970.2"/>
    <property type="molecule type" value="Genomic_DNA"/>
</dbReference>
<comment type="subcellular location">
    <subcellularLocation>
        <location evidence="1">Nucleus</location>
    </subcellularLocation>
</comment>
<keyword evidence="2" id="KW-0819">tRNA processing</keyword>